<proteinExistence type="predicted"/>
<dbReference type="EMBL" id="LCIN01000017">
    <property type="protein sequence ID" value="KKT56185.1"/>
    <property type="molecule type" value="Genomic_DNA"/>
</dbReference>
<gene>
    <name evidence="1" type="ORF">UW49_C0017G0009</name>
</gene>
<evidence type="ECO:0000313" key="1">
    <source>
        <dbReference type="EMBL" id="KKT56185.1"/>
    </source>
</evidence>
<comment type="caution">
    <text evidence="1">The sequence shown here is derived from an EMBL/GenBank/DDBJ whole genome shotgun (WGS) entry which is preliminary data.</text>
</comment>
<organism evidence="1 2">
    <name type="scientific">Candidatus Giovannonibacteria bacterium GW2011_GWB1_44_23</name>
    <dbReference type="NCBI Taxonomy" id="1618652"/>
    <lineage>
        <taxon>Bacteria</taxon>
        <taxon>Candidatus Giovannoniibacteriota</taxon>
    </lineage>
</organism>
<dbReference type="AlphaFoldDB" id="A0A0G1IAE1"/>
<protein>
    <submittedName>
        <fullName evidence="1">Uncharacterized protein</fullName>
    </submittedName>
</protein>
<sequence length="191" mass="22645">MQIYDKIRGMKETLRMWQLVCYFNDNQLNFIDWDNRNLDRKFNNTGEPVPQYIQEFTNVLMQTRDPRVYRSVLAAQFGAERHRKKYPPTKEFISEWNKLGEVEKKKSQDLIKSYAADAQLRINSCINAGFIEEDKENTNLVYFPLKGKRFATLDGFILEQLKHIKPFLIIIGIVIAWAIRELVPIITKIKW</sequence>
<accession>A0A0G1IAE1</accession>
<dbReference type="Proteomes" id="UP000033977">
    <property type="component" value="Unassembled WGS sequence"/>
</dbReference>
<reference evidence="1 2" key="1">
    <citation type="journal article" date="2015" name="Nature">
        <title>rRNA introns, odd ribosomes, and small enigmatic genomes across a large radiation of phyla.</title>
        <authorList>
            <person name="Brown C.T."/>
            <person name="Hug L.A."/>
            <person name="Thomas B.C."/>
            <person name="Sharon I."/>
            <person name="Castelle C.J."/>
            <person name="Singh A."/>
            <person name="Wilkins M.J."/>
            <person name="Williams K.H."/>
            <person name="Banfield J.F."/>
        </authorList>
    </citation>
    <scope>NUCLEOTIDE SEQUENCE [LARGE SCALE GENOMIC DNA]</scope>
</reference>
<evidence type="ECO:0000313" key="2">
    <source>
        <dbReference type="Proteomes" id="UP000033977"/>
    </source>
</evidence>
<name>A0A0G1IAE1_9BACT</name>